<gene>
    <name evidence="3" type="ORF">LARSCL_LOCUS6734</name>
</gene>
<evidence type="ECO:0000313" key="3">
    <source>
        <dbReference type="EMBL" id="CAL1273124.1"/>
    </source>
</evidence>
<dbReference type="InterPro" id="IPR011333">
    <property type="entry name" value="SKP1/BTB/POZ_sf"/>
</dbReference>
<keyword evidence="4" id="KW-1185">Reference proteome</keyword>
<organism evidence="3 4">
    <name type="scientific">Larinioides sclopetarius</name>
    <dbReference type="NCBI Taxonomy" id="280406"/>
    <lineage>
        <taxon>Eukaryota</taxon>
        <taxon>Metazoa</taxon>
        <taxon>Ecdysozoa</taxon>
        <taxon>Arthropoda</taxon>
        <taxon>Chelicerata</taxon>
        <taxon>Arachnida</taxon>
        <taxon>Araneae</taxon>
        <taxon>Araneomorphae</taxon>
        <taxon>Entelegynae</taxon>
        <taxon>Araneoidea</taxon>
        <taxon>Araneidae</taxon>
        <taxon>Larinioides</taxon>
    </lineage>
</organism>
<evidence type="ECO:0008006" key="5">
    <source>
        <dbReference type="Google" id="ProtNLM"/>
    </source>
</evidence>
<dbReference type="SUPFAM" id="SSF54695">
    <property type="entry name" value="POZ domain"/>
    <property type="match status" value="1"/>
</dbReference>
<accession>A0AAV1ZML2</accession>
<dbReference type="Proteomes" id="UP001497382">
    <property type="component" value="Unassembled WGS sequence"/>
</dbReference>
<proteinExistence type="predicted"/>
<dbReference type="InterPro" id="IPR002083">
    <property type="entry name" value="MATH/TRAF_dom"/>
</dbReference>
<dbReference type="EMBL" id="CAXIEN010000065">
    <property type="protein sequence ID" value="CAL1273124.1"/>
    <property type="molecule type" value="Genomic_DNA"/>
</dbReference>
<dbReference type="Gene3D" id="3.30.710.10">
    <property type="entry name" value="Potassium Channel Kv1.1, Chain A"/>
    <property type="match status" value="1"/>
</dbReference>
<dbReference type="PANTHER" id="PTHR24413">
    <property type="entry name" value="SPECKLE-TYPE POZ PROTEIN"/>
    <property type="match status" value="1"/>
</dbReference>
<dbReference type="InterPro" id="IPR008974">
    <property type="entry name" value="TRAF-like"/>
</dbReference>
<feature type="domain" description="BTB" evidence="1">
    <location>
        <begin position="367"/>
        <end position="434"/>
    </location>
</feature>
<dbReference type="Pfam" id="PF00651">
    <property type="entry name" value="BTB"/>
    <property type="match status" value="1"/>
</dbReference>
<sequence>MMSQAWLKIIGRRGDSPFTRVRLSSPEFCAVNRIAMSIGRQEYNFFWSINNYSYCRQSCGEALVSPYFTADGLESSAWTLHLYPRGKRVQDKGFISLFLKRSGYDGPEKFSIMFELSVLKEDGSPISLKQYHVYFLTKSECGDCDFLKMDVILMQRNFPQDILRVRCKIWKGEGDFNRVAHIYARTQIEVEVVSFLHEVKDFSKLEPNQKHNLNIPSNSLNNCSLLSSVYFISLSCLAGEMKVVITPPDGKHVLSKRKISLLDASGNVILCDRFDNRFDVTKRDLRDLPLSITRQEIMENKIKYLLDDKLSLQCECSFSTGQEYAKIEKTQYEIPMQENAYSVVRKASVYPSGMEDIKELYMSKCLTDVELKTETKSFPAHKMVLCARSPVFKRMLTSDMKERNTNCIRVDDLEDDVVQQLLLFMYSDRVENLEWGMATRLHFAADKYQVGKLKEVSISFLVEHLTPTTAGELLLLADTHSDDNLKKLVEDFILEHEREVFGSKQWEKLMETNPLLAMKAMHMRFKR</sequence>
<dbReference type="AlphaFoldDB" id="A0AAV1ZML2"/>
<evidence type="ECO:0000313" key="4">
    <source>
        <dbReference type="Proteomes" id="UP001497382"/>
    </source>
</evidence>
<evidence type="ECO:0000259" key="2">
    <source>
        <dbReference type="PROSITE" id="PS50144"/>
    </source>
</evidence>
<comment type="caution">
    <text evidence="3">The sequence shown here is derived from an EMBL/GenBank/DDBJ whole genome shotgun (WGS) entry which is preliminary data.</text>
</comment>
<dbReference type="Gene3D" id="2.60.210.10">
    <property type="entry name" value="Apoptosis, Tumor Necrosis Factor Receptor Associated Protein 2, Chain A"/>
    <property type="match status" value="1"/>
</dbReference>
<name>A0AAV1ZML2_9ARAC</name>
<protein>
    <recommendedName>
        <fullName evidence="5">Speckle-type POZ protein</fullName>
    </recommendedName>
</protein>
<dbReference type="PROSITE" id="PS50144">
    <property type="entry name" value="MATH"/>
    <property type="match status" value="1"/>
</dbReference>
<evidence type="ECO:0000259" key="1">
    <source>
        <dbReference type="PROSITE" id="PS50097"/>
    </source>
</evidence>
<dbReference type="Pfam" id="PF22486">
    <property type="entry name" value="MATH_2"/>
    <property type="match status" value="1"/>
</dbReference>
<dbReference type="Gene3D" id="1.25.40.420">
    <property type="match status" value="1"/>
</dbReference>
<dbReference type="SUPFAM" id="SSF49599">
    <property type="entry name" value="TRAF domain-like"/>
    <property type="match status" value="1"/>
</dbReference>
<dbReference type="CDD" id="cd18186">
    <property type="entry name" value="BTB_POZ_ZBTB_KLHL-like"/>
    <property type="match status" value="1"/>
</dbReference>
<feature type="domain" description="MATH" evidence="2">
    <location>
        <begin position="42"/>
        <end position="169"/>
    </location>
</feature>
<dbReference type="InterPro" id="IPR000210">
    <property type="entry name" value="BTB/POZ_dom"/>
</dbReference>
<reference evidence="3 4" key="1">
    <citation type="submission" date="2024-04" db="EMBL/GenBank/DDBJ databases">
        <authorList>
            <person name="Rising A."/>
            <person name="Reimegard J."/>
            <person name="Sonavane S."/>
            <person name="Akerstrom W."/>
            <person name="Nylinder S."/>
            <person name="Hedman E."/>
            <person name="Kallberg Y."/>
        </authorList>
    </citation>
    <scope>NUCLEOTIDE SEQUENCE [LARGE SCALE GENOMIC DNA]</scope>
</reference>
<dbReference type="GO" id="GO:0030163">
    <property type="term" value="P:protein catabolic process"/>
    <property type="evidence" value="ECO:0007669"/>
    <property type="project" value="UniProtKB-ARBA"/>
</dbReference>
<dbReference type="SMART" id="SM00225">
    <property type="entry name" value="BTB"/>
    <property type="match status" value="1"/>
</dbReference>
<dbReference type="PROSITE" id="PS50097">
    <property type="entry name" value="BTB"/>
    <property type="match status" value="1"/>
</dbReference>